<evidence type="ECO:0000313" key="2">
    <source>
        <dbReference type="Proteomes" id="UP001177670"/>
    </source>
</evidence>
<proteinExistence type="predicted"/>
<dbReference type="AlphaFoldDB" id="A0AA40KXH2"/>
<reference evidence="1" key="1">
    <citation type="submission" date="2021-10" db="EMBL/GenBank/DDBJ databases">
        <title>Melipona bicolor Genome sequencing and assembly.</title>
        <authorList>
            <person name="Araujo N.S."/>
            <person name="Arias M.C."/>
        </authorList>
    </citation>
    <scope>NUCLEOTIDE SEQUENCE</scope>
    <source>
        <strain evidence="1">USP_2M_L1-L4_2017</strain>
        <tissue evidence="1">Whole body</tissue>
    </source>
</reference>
<protein>
    <submittedName>
        <fullName evidence="1">Uncharacterized protein</fullName>
    </submittedName>
</protein>
<comment type="caution">
    <text evidence="1">The sequence shown here is derived from an EMBL/GenBank/DDBJ whole genome shotgun (WGS) entry which is preliminary data.</text>
</comment>
<name>A0AA40KXH2_9HYME</name>
<organism evidence="1 2">
    <name type="scientific">Melipona bicolor</name>
    <dbReference type="NCBI Taxonomy" id="60889"/>
    <lineage>
        <taxon>Eukaryota</taxon>
        <taxon>Metazoa</taxon>
        <taxon>Ecdysozoa</taxon>
        <taxon>Arthropoda</taxon>
        <taxon>Hexapoda</taxon>
        <taxon>Insecta</taxon>
        <taxon>Pterygota</taxon>
        <taxon>Neoptera</taxon>
        <taxon>Endopterygota</taxon>
        <taxon>Hymenoptera</taxon>
        <taxon>Apocrita</taxon>
        <taxon>Aculeata</taxon>
        <taxon>Apoidea</taxon>
        <taxon>Anthophila</taxon>
        <taxon>Apidae</taxon>
        <taxon>Melipona</taxon>
    </lineage>
</organism>
<accession>A0AA40KXH2</accession>
<dbReference type="Proteomes" id="UP001177670">
    <property type="component" value="Unassembled WGS sequence"/>
</dbReference>
<evidence type="ECO:0000313" key="1">
    <source>
        <dbReference type="EMBL" id="KAK1136729.1"/>
    </source>
</evidence>
<dbReference type="EMBL" id="JAHYIQ010000001">
    <property type="protein sequence ID" value="KAK1136729.1"/>
    <property type="molecule type" value="Genomic_DNA"/>
</dbReference>
<keyword evidence="2" id="KW-1185">Reference proteome</keyword>
<gene>
    <name evidence="1" type="ORF">K0M31_001268</name>
</gene>
<sequence>MADVEEIKKIIQKMGLQQMMKRLRDAEKKIGVEMGNLKNEIKEEMRKIEILYLTVT</sequence>